<keyword evidence="5" id="KW-0997">Cell inner membrane</keyword>
<dbReference type="PANTHER" id="PTHR33446">
    <property type="entry name" value="PROTEIN TONB-RELATED"/>
    <property type="match status" value="1"/>
</dbReference>
<evidence type="ECO:0000256" key="10">
    <source>
        <dbReference type="SAM" id="MobiDB-lite"/>
    </source>
</evidence>
<feature type="compositionally biased region" description="Polar residues" evidence="10">
    <location>
        <begin position="86"/>
        <end position="99"/>
    </location>
</feature>
<accession>A0A139SIA7</accession>
<feature type="compositionally biased region" description="Polar residues" evidence="10">
    <location>
        <begin position="107"/>
        <end position="132"/>
    </location>
</feature>
<comment type="subcellular location">
    <subcellularLocation>
        <location evidence="1">Cell inner membrane</location>
        <topology evidence="1">Single-pass membrane protein</topology>
        <orientation evidence="1">Periplasmic side</orientation>
    </subcellularLocation>
</comment>
<dbReference type="Pfam" id="PF03544">
    <property type="entry name" value="TonB_C"/>
    <property type="match status" value="1"/>
</dbReference>
<dbReference type="InterPro" id="IPR006260">
    <property type="entry name" value="TonB/TolA_C"/>
</dbReference>
<dbReference type="InterPro" id="IPR037682">
    <property type="entry name" value="TonB_C"/>
</dbReference>
<protein>
    <submittedName>
        <fullName evidence="13">Energy transducer TonB</fullName>
    </submittedName>
</protein>
<evidence type="ECO:0000256" key="6">
    <source>
        <dbReference type="ARBA" id="ARBA00022692"/>
    </source>
</evidence>
<evidence type="ECO:0000256" key="4">
    <source>
        <dbReference type="ARBA" id="ARBA00022475"/>
    </source>
</evidence>
<evidence type="ECO:0000256" key="1">
    <source>
        <dbReference type="ARBA" id="ARBA00004383"/>
    </source>
</evidence>
<name>A0A139SIA7_9GAMM</name>
<feature type="domain" description="TonB C-terminal" evidence="12">
    <location>
        <begin position="192"/>
        <end position="289"/>
    </location>
</feature>
<dbReference type="PROSITE" id="PS52015">
    <property type="entry name" value="TONB_CTD"/>
    <property type="match status" value="1"/>
</dbReference>
<organism evidence="13 14">
    <name type="scientific">Ventosimonas gracilis</name>
    <dbReference type="NCBI Taxonomy" id="1680762"/>
    <lineage>
        <taxon>Bacteria</taxon>
        <taxon>Pseudomonadati</taxon>
        <taxon>Pseudomonadota</taxon>
        <taxon>Gammaproteobacteria</taxon>
        <taxon>Pseudomonadales</taxon>
        <taxon>Ventosimonadaceae</taxon>
        <taxon>Ventosimonas</taxon>
    </lineage>
</organism>
<keyword evidence="9 11" id="KW-0472">Membrane</keyword>
<dbReference type="Gene3D" id="3.30.1150.10">
    <property type="match status" value="1"/>
</dbReference>
<dbReference type="Proteomes" id="UP000072660">
    <property type="component" value="Unassembled WGS sequence"/>
</dbReference>
<evidence type="ECO:0000256" key="9">
    <source>
        <dbReference type="ARBA" id="ARBA00023136"/>
    </source>
</evidence>
<feature type="transmembrane region" description="Helical" evidence="11">
    <location>
        <begin position="20"/>
        <end position="40"/>
    </location>
</feature>
<dbReference type="RefSeq" id="WP_068393230.1">
    <property type="nucleotide sequence ID" value="NZ_LSZO01000217.1"/>
</dbReference>
<evidence type="ECO:0000256" key="7">
    <source>
        <dbReference type="ARBA" id="ARBA00022927"/>
    </source>
</evidence>
<evidence type="ECO:0000256" key="8">
    <source>
        <dbReference type="ARBA" id="ARBA00022989"/>
    </source>
</evidence>
<dbReference type="PANTHER" id="PTHR33446:SF11">
    <property type="entry name" value="TONB3"/>
    <property type="match status" value="1"/>
</dbReference>
<dbReference type="GO" id="GO:0098797">
    <property type="term" value="C:plasma membrane protein complex"/>
    <property type="evidence" value="ECO:0007669"/>
    <property type="project" value="TreeGrafter"/>
</dbReference>
<dbReference type="NCBIfam" id="TIGR01352">
    <property type="entry name" value="tonB_Cterm"/>
    <property type="match status" value="1"/>
</dbReference>
<keyword evidence="14" id="KW-1185">Reference proteome</keyword>
<evidence type="ECO:0000256" key="2">
    <source>
        <dbReference type="ARBA" id="ARBA00006555"/>
    </source>
</evidence>
<evidence type="ECO:0000256" key="3">
    <source>
        <dbReference type="ARBA" id="ARBA00022448"/>
    </source>
</evidence>
<dbReference type="InterPro" id="IPR051045">
    <property type="entry name" value="TonB-dependent_transducer"/>
</dbReference>
<gene>
    <name evidence="13" type="ORF">AXE65_07410</name>
</gene>
<dbReference type="GO" id="GO:0055085">
    <property type="term" value="P:transmembrane transport"/>
    <property type="evidence" value="ECO:0007669"/>
    <property type="project" value="InterPro"/>
</dbReference>
<dbReference type="GO" id="GO:0031992">
    <property type="term" value="F:energy transducer activity"/>
    <property type="evidence" value="ECO:0007669"/>
    <property type="project" value="TreeGrafter"/>
</dbReference>
<sequence length="292" mass="32224">MALFEGGHVYAAYPSARLGFTLFIAATLHAALVLGLGFTLPQMAPLRDSLEITLAAFNDEKAPDQADFLAQHNQQGSGTQEEKAAPTTTDTTPFQSDEVNTVKMPKGQQQTEEQSEQPVLTTSSGRTKSARNLPTPEQKPPTTPDFDSSELSAQIASLTAELADAQQAYAKRPRRHQVTSASTRSDKAAWYMYDWVKKVERIGNLNYPEEARRLRIYGQLRLLVVVKRDGSLLAVQILQSSGQKVLDDAAKRIVRLSAPFPPFSGALADSTDELEIIRTWRFERSDKLSSSQ</sequence>
<reference evidence="13 14" key="1">
    <citation type="submission" date="2016-02" db="EMBL/GenBank/DDBJ databases">
        <authorList>
            <person name="Wen L."/>
            <person name="He K."/>
            <person name="Yang H."/>
        </authorList>
    </citation>
    <scope>NUCLEOTIDE SEQUENCE [LARGE SCALE GENOMIC DNA]</scope>
    <source>
        <strain evidence="13 14">CV58</strain>
    </source>
</reference>
<keyword evidence="8 11" id="KW-1133">Transmembrane helix</keyword>
<comment type="similarity">
    <text evidence="2">Belongs to the TonB family.</text>
</comment>
<proteinExistence type="inferred from homology"/>
<dbReference type="SUPFAM" id="SSF74653">
    <property type="entry name" value="TolA/TonB C-terminal domain"/>
    <property type="match status" value="1"/>
</dbReference>
<evidence type="ECO:0000313" key="14">
    <source>
        <dbReference type="Proteomes" id="UP000072660"/>
    </source>
</evidence>
<dbReference type="GO" id="GO:0015031">
    <property type="term" value="P:protein transport"/>
    <property type="evidence" value="ECO:0007669"/>
    <property type="project" value="UniProtKB-KW"/>
</dbReference>
<dbReference type="EMBL" id="LSZO01000217">
    <property type="protein sequence ID" value="KXU34276.1"/>
    <property type="molecule type" value="Genomic_DNA"/>
</dbReference>
<evidence type="ECO:0000313" key="13">
    <source>
        <dbReference type="EMBL" id="KXU34276.1"/>
    </source>
</evidence>
<comment type="caution">
    <text evidence="13">The sequence shown here is derived from an EMBL/GenBank/DDBJ whole genome shotgun (WGS) entry which is preliminary data.</text>
</comment>
<evidence type="ECO:0000256" key="5">
    <source>
        <dbReference type="ARBA" id="ARBA00022519"/>
    </source>
</evidence>
<keyword evidence="6 11" id="KW-0812">Transmembrane</keyword>
<evidence type="ECO:0000259" key="12">
    <source>
        <dbReference type="PROSITE" id="PS52015"/>
    </source>
</evidence>
<evidence type="ECO:0000256" key="11">
    <source>
        <dbReference type="SAM" id="Phobius"/>
    </source>
</evidence>
<dbReference type="AlphaFoldDB" id="A0A139SIA7"/>
<keyword evidence="3" id="KW-0813">Transport</keyword>
<feature type="region of interest" description="Disordered" evidence="10">
    <location>
        <begin position="73"/>
        <end position="150"/>
    </location>
</feature>
<keyword evidence="7" id="KW-0653">Protein transport</keyword>
<keyword evidence="4" id="KW-1003">Cell membrane</keyword>